<proteinExistence type="predicted"/>
<accession>A0A1G4B7R4</accession>
<dbReference type="EMBL" id="MJBS01000059">
    <property type="protein sequence ID" value="OHE97343.1"/>
    <property type="molecule type" value="Genomic_DNA"/>
</dbReference>
<feature type="region of interest" description="Disordered" evidence="1">
    <location>
        <begin position="75"/>
        <end position="94"/>
    </location>
</feature>
<protein>
    <submittedName>
        <fullName evidence="2">Uncharacterized protein</fullName>
    </submittedName>
</protein>
<evidence type="ECO:0000256" key="1">
    <source>
        <dbReference type="SAM" id="MobiDB-lite"/>
    </source>
</evidence>
<organism evidence="2 3">
    <name type="scientific">Colletotrichum orchidophilum</name>
    <dbReference type="NCBI Taxonomy" id="1209926"/>
    <lineage>
        <taxon>Eukaryota</taxon>
        <taxon>Fungi</taxon>
        <taxon>Dikarya</taxon>
        <taxon>Ascomycota</taxon>
        <taxon>Pezizomycotina</taxon>
        <taxon>Sordariomycetes</taxon>
        <taxon>Hypocreomycetidae</taxon>
        <taxon>Glomerellales</taxon>
        <taxon>Glomerellaceae</taxon>
        <taxon>Colletotrichum</taxon>
    </lineage>
</organism>
<dbReference type="Proteomes" id="UP000176998">
    <property type="component" value="Unassembled WGS sequence"/>
</dbReference>
<reference evidence="2 3" key="1">
    <citation type="submission" date="2016-09" db="EMBL/GenBank/DDBJ databases">
        <authorList>
            <person name="Capua I."/>
            <person name="De Benedictis P."/>
            <person name="Joannis T."/>
            <person name="Lombin L.H."/>
            <person name="Cattoli G."/>
        </authorList>
    </citation>
    <scope>NUCLEOTIDE SEQUENCE [LARGE SCALE GENOMIC DNA]</scope>
    <source>
        <strain evidence="2 3">IMI 309357</strain>
    </source>
</reference>
<dbReference type="GeneID" id="34560545"/>
<dbReference type="AlphaFoldDB" id="A0A1G4B7R4"/>
<gene>
    <name evidence="2" type="ORF">CORC01_07398</name>
</gene>
<keyword evidence="3" id="KW-1185">Reference proteome</keyword>
<dbReference type="RefSeq" id="XP_022474498.1">
    <property type="nucleotide sequence ID" value="XM_022619035.1"/>
</dbReference>
<evidence type="ECO:0000313" key="2">
    <source>
        <dbReference type="EMBL" id="OHE97343.1"/>
    </source>
</evidence>
<comment type="caution">
    <text evidence="2">The sequence shown here is derived from an EMBL/GenBank/DDBJ whole genome shotgun (WGS) entry which is preliminary data.</text>
</comment>
<dbReference type="OrthoDB" id="4748377at2759"/>
<name>A0A1G4B7R4_9PEZI</name>
<evidence type="ECO:0000313" key="3">
    <source>
        <dbReference type="Proteomes" id="UP000176998"/>
    </source>
</evidence>
<sequence length="94" mass="10595">MSVQSFYYGQILFTDWLIYSASSATVKTVSHRPQNTQNSEASGLQGQRLDKFLAEPLEDGNRLVLLPDQPREVNTAVKAHRKRASGMLRESKTK</sequence>